<name>A0A8E0VKE9_9TREM</name>
<comment type="caution">
    <text evidence="2">The sequence shown here is derived from an EMBL/GenBank/DDBJ whole genome shotgun (WGS) entry which is preliminary data.</text>
</comment>
<gene>
    <name evidence="2" type="ORF">FBUS_08165</name>
</gene>
<organism evidence="2 3">
    <name type="scientific">Fasciolopsis buskii</name>
    <dbReference type="NCBI Taxonomy" id="27845"/>
    <lineage>
        <taxon>Eukaryota</taxon>
        <taxon>Metazoa</taxon>
        <taxon>Spiralia</taxon>
        <taxon>Lophotrochozoa</taxon>
        <taxon>Platyhelminthes</taxon>
        <taxon>Trematoda</taxon>
        <taxon>Digenea</taxon>
        <taxon>Plagiorchiida</taxon>
        <taxon>Echinostomata</taxon>
        <taxon>Echinostomatoidea</taxon>
        <taxon>Fasciolidae</taxon>
        <taxon>Fasciolopsis</taxon>
    </lineage>
</organism>
<protein>
    <submittedName>
        <fullName evidence="2">Uncharacterized protein</fullName>
    </submittedName>
</protein>
<accession>A0A8E0VKE9</accession>
<dbReference type="AlphaFoldDB" id="A0A8E0VKE9"/>
<feature type="compositionally biased region" description="Basic and acidic residues" evidence="1">
    <location>
        <begin position="62"/>
        <end position="75"/>
    </location>
</feature>
<evidence type="ECO:0000313" key="2">
    <source>
        <dbReference type="EMBL" id="KAA0193244.1"/>
    </source>
</evidence>
<proteinExistence type="predicted"/>
<keyword evidence="3" id="KW-1185">Reference proteome</keyword>
<evidence type="ECO:0000313" key="3">
    <source>
        <dbReference type="Proteomes" id="UP000728185"/>
    </source>
</evidence>
<dbReference type="EMBL" id="LUCM01005171">
    <property type="protein sequence ID" value="KAA0193244.1"/>
    <property type="molecule type" value="Genomic_DNA"/>
</dbReference>
<feature type="non-terminal residue" evidence="2">
    <location>
        <position position="204"/>
    </location>
</feature>
<sequence>LGKEEKENRSIRPILLSQLCFQEKSLERDVHNEFTLSSTFNPIAFANGRQETQLEAFLDGVPDRSHTSADKPTDKESDEGYNGSDEQDFFRSDSTLVNLEREDSSGMRGSVRQPSSDACGTHTALKSRTDSGRRNRKRGRLGAFHVELTIRDQTACNVSKTSQKFLMENLFQPVRLTNCCKFDRISPEVVASLARKRRVMKTKH</sequence>
<reference evidence="2" key="1">
    <citation type="submission" date="2019-05" db="EMBL/GenBank/DDBJ databases">
        <title>Annotation for the trematode Fasciolopsis buski.</title>
        <authorList>
            <person name="Choi Y.-J."/>
        </authorList>
    </citation>
    <scope>NUCLEOTIDE SEQUENCE</scope>
    <source>
        <strain evidence="2">HT</strain>
        <tissue evidence="2">Whole worm</tissue>
    </source>
</reference>
<dbReference type="OrthoDB" id="6238776at2759"/>
<evidence type="ECO:0000256" key="1">
    <source>
        <dbReference type="SAM" id="MobiDB-lite"/>
    </source>
</evidence>
<dbReference type="Proteomes" id="UP000728185">
    <property type="component" value="Unassembled WGS sequence"/>
</dbReference>
<feature type="region of interest" description="Disordered" evidence="1">
    <location>
        <begin position="62"/>
        <end position="138"/>
    </location>
</feature>